<feature type="active site" description="Charge relay system" evidence="7 8">
    <location>
        <position position="446"/>
    </location>
</feature>
<dbReference type="InterPro" id="IPR022398">
    <property type="entry name" value="Peptidase_S8_His-AS"/>
</dbReference>
<dbReference type="PRINTS" id="PR00723">
    <property type="entry name" value="SUBTILISIN"/>
</dbReference>
<organism evidence="12 13">
    <name type="scientific">Trema orientale</name>
    <name type="common">Charcoal tree</name>
    <name type="synonym">Celtis orientalis</name>
    <dbReference type="NCBI Taxonomy" id="63057"/>
    <lineage>
        <taxon>Eukaryota</taxon>
        <taxon>Viridiplantae</taxon>
        <taxon>Streptophyta</taxon>
        <taxon>Embryophyta</taxon>
        <taxon>Tracheophyta</taxon>
        <taxon>Spermatophyta</taxon>
        <taxon>Magnoliopsida</taxon>
        <taxon>eudicotyledons</taxon>
        <taxon>Gunneridae</taxon>
        <taxon>Pentapetalae</taxon>
        <taxon>rosids</taxon>
        <taxon>fabids</taxon>
        <taxon>Rosales</taxon>
        <taxon>Cannabaceae</taxon>
        <taxon>Trema</taxon>
    </lineage>
</organism>
<dbReference type="Pfam" id="PF00082">
    <property type="entry name" value="Peptidase_S8"/>
    <property type="match status" value="1"/>
</dbReference>
<dbReference type="InterPro" id="IPR036852">
    <property type="entry name" value="Peptidase_S8/S53_dom_sf"/>
</dbReference>
<dbReference type="Gene3D" id="3.30.70.80">
    <property type="entry name" value="Peptidase S8 propeptide/proteinase inhibitor I9"/>
    <property type="match status" value="1"/>
</dbReference>
<evidence type="ECO:0000256" key="7">
    <source>
        <dbReference type="PIRSR" id="PIRSR615500-1"/>
    </source>
</evidence>
<dbReference type="GO" id="GO:0006508">
    <property type="term" value="P:proteolysis"/>
    <property type="evidence" value="ECO:0007669"/>
    <property type="project" value="UniProtKB-KW"/>
</dbReference>
<dbReference type="STRING" id="63057.A0A2P5F0C8"/>
<evidence type="ECO:0000256" key="5">
    <source>
        <dbReference type="ARBA" id="ARBA00022801"/>
    </source>
</evidence>
<evidence type="ECO:0000313" key="12">
    <source>
        <dbReference type="EMBL" id="PON91238.1"/>
    </source>
</evidence>
<feature type="active site" description="Charge relay system" evidence="7 8">
    <location>
        <position position="182"/>
    </location>
</feature>
<dbReference type="InterPro" id="IPR010259">
    <property type="entry name" value="S8pro/Inhibitor_I9"/>
</dbReference>
<dbReference type="AlphaFoldDB" id="A0A2P5F0C8"/>
<keyword evidence="6 8" id="KW-0720">Serine protease</keyword>
<dbReference type="PANTHER" id="PTHR10795">
    <property type="entry name" value="PROPROTEIN CONVERTASE SUBTILISIN/KEXIN"/>
    <property type="match status" value="1"/>
</dbReference>
<feature type="domain" description="Subtilisin-like protease fibronectin type-III" evidence="11">
    <location>
        <begin position="558"/>
        <end position="659"/>
    </location>
</feature>
<reference evidence="13" key="1">
    <citation type="submission" date="2016-06" db="EMBL/GenBank/DDBJ databases">
        <title>Parallel loss of symbiosis genes in relatives of nitrogen-fixing non-legume Parasponia.</title>
        <authorList>
            <person name="Van Velzen R."/>
            <person name="Holmer R."/>
            <person name="Bu F."/>
            <person name="Rutten L."/>
            <person name="Van Zeijl A."/>
            <person name="Liu W."/>
            <person name="Santuari L."/>
            <person name="Cao Q."/>
            <person name="Sharma T."/>
            <person name="Shen D."/>
            <person name="Roswanjaya Y."/>
            <person name="Wardhani T."/>
            <person name="Kalhor M.S."/>
            <person name="Jansen J."/>
            <person name="Van den Hoogen J."/>
            <person name="Gungor B."/>
            <person name="Hartog M."/>
            <person name="Hontelez J."/>
            <person name="Verver J."/>
            <person name="Yang W.-C."/>
            <person name="Schijlen E."/>
            <person name="Repin R."/>
            <person name="Schilthuizen M."/>
            <person name="Schranz E."/>
            <person name="Heidstra R."/>
            <person name="Miyata K."/>
            <person name="Fedorova E."/>
            <person name="Kohlen W."/>
            <person name="Bisseling T."/>
            <person name="Smit S."/>
            <person name="Geurts R."/>
        </authorList>
    </citation>
    <scope>NUCLEOTIDE SEQUENCE [LARGE SCALE GENOMIC DNA]</scope>
    <source>
        <strain evidence="13">cv. RG33-2</strain>
    </source>
</reference>
<dbReference type="PROSITE" id="PS51892">
    <property type="entry name" value="SUBTILASE"/>
    <property type="match status" value="1"/>
</dbReference>
<name>A0A2P5F0C8_TREOI</name>
<dbReference type="OrthoDB" id="1925414at2759"/>
<dbReference type="CDD" id="cd02120">
    <property type="entry name" value="PA_subtilisin_like"/>
    <property type="match status" value="1"/>
</dbReference>
<evidence type="ECO:0000256" key="1">
    <source>
        <dbReference type="ARBA" id="ARBA00004613"/>
    </source>
</evidence>
<dbReference type="InterPro" id="IPR000209">
    <property type="entry name" value="Peptidase_S8/S53_dom"/>
</dbReference>
<gene>
    <name evidence="12" type="ORF">TorRG33x02_130540</name>
</gene>
<feature type="domain" description="Inhibitor I9" evidence="10">
    <location>
        <begin position="3"/>
        <end position="76"/>
    </location>
</feature>
<evidence type="ECO:0000256" key="6">
    <source>
        <dbReference type="ARBA" id="ARBA00022825"/>
    </source>
</evidence>
<keyword evidence="3 8" id="KW-0645">Protease</keyword>
<feature type="domain" description="Peptidase S8/S53" evidence="9">
    <location>
        <begin position="100"/>
        <end position="483"/>
    </location>
</feature>
<evidence type="ECO:0000256" key="3">
    <source>
        <dbReference type="ARBA" id="ARBA00022670"/>
    </source>
</evidence>
<dbReference type="GO" id="GO:0005576">
    <property type="term" value="C:extracellular region"/>
    <property type="evidence" value="ECO:0007669"/>
    <property type="project" value="UniProtKB-SubCell"/>
</dbReference>
<evidence type="ECO:0000256" key="4">
    <source>
        <dbReference type="ARBA" id="ARBA00022729"/>
    </source>
</evidence>
<dbReference type="InterPro" id="IPR015500">
    <property type="entry name" value="Peptidase_S8_subtilisin-rel"/>
</dbReference>
<keyword evidence="5 8" id="KW-0378">Hydrolase</keyword>
<proteinExistence type="inferred from homology"/>
<dbReference type="Pfam" id="PF17766">
    <property type="entry name" value="fn3_6"/>
    <property type="match status" value="1"/>
</dbReference>
<dbReference type="InterPro" id="IPR045051">
    <property type="entry name" value="SBT"/>
</dbReference>
<comment type="caution">
    <text evidence="12">The sequence shown here is derived from an EMBL/GenBank/DDBJ whole genome shotgun (WGS) entry which is preliminary data.</text>
</comment>
<keyword evidence="4" id="KW-0732">Signal</keyword>
<protein>
    <submittedName>
        <fullName evidence="12">Peptidase S8, subtilisin-related</fullName>
    </submittedName>
</protein>
<evidence type="ECO:0000259" key="10">
    <source>
        <dbReference type="Pfam" id="PF05922"/>
    </source>
</evidence>
<dbReference type="Pfam" id="PF05922">
    <property type="entry name" value="Inhibitor_I9"/>
    <property type="match status" value="1"/>
</dbReference>
<dbReference type="SUPFAM" id="SSF52743">
    <property type="entry name" value="Subtilisin-like"/>
    <property type="match status" value="1"/>
</dbReference>
<dbReference type="Gene3D" id="2.60.40.2310">
    <property type="match status" value="1"/>
</dbReference>
<feature type="active site" description="Charge relay system" evidence="7 8">
    <location>
        <position position="109"/>
    </location>
</feature>
<dbReference type="InParanoid" id="A0A2P5F0C8"/>
<evidence type="ECO:0000256" key="2">
    <source>
        <dbReference type="ARBA" id="ARBA00011073"/>
    </source>
</evidence>
<comment type="similarity">
    <text evidence="2 8">Belongs to the peptidase S8 family.</text>
</comment>
<dbReference type="GO" id="GO:0004252">
    <property type="term" value="F:serine-type endopeptidase activity"/>
    <property type="evidence" value="ECO:0007669"/>
    <property type="project" value="UniProtKB-UniRule"/>
</dbReference>
<evidence type="ECO:0000313" key="13">
    <source>
        <dbReference type="Proteomes" id="UP000237000"/>
    </source>
</evidence>
<dbReference type="Gene3D" id="3.50.30.30">
    <property type="match status" value="1"/>
</dbReference>
<comment type="subcellular location">
    <subcellularLocation>
        <location evidence="1">Secreted</location>
    </subcellularLocation>
</comment>
<evidence type="ECO:0000259" key="9">
    <source>
        <dbReference type="Pfam" id="PF00082"/>
    </source>
</evidence>
<evidence type="ECO:0000256" key="8">
    <source>
        <dbReference type="PROSITE-ProRule" id="PRU01240"/>
    </source>
</evidence>
<dbReference type="EMBL" id="JXTC01000076">
    <property type="protein sequence ID" value="PON91238.1"/>
    <property type="molecule type" value="Genomic_DNA"/>
</dbReference>
<dbReference type="Proteomes" id="UP000237000">
    <property type="component" value="Unassembled WGS sequence"/>
</dbReference>
<keyword evidence="13" id="KW-1185">Reference proteome</keyword>
<accession>A0A2P5F0C8</accession>
<dbReference type="PROSITE" id="PS00137">
    <property type="entry name" value="SUBTILASE_HIS"/>
    <property type="match status" value="1"/>
</dbReference>
<dbReference type="InterPro" id="IPR037045">
    <property type="entry name" value="S8pro/Inhibitor_I9_sf"/>
</dbReference>
<evidence type="ECO:0000259" key="11">
    <source>
        <dbReference type="Pfam" id="PF17766"/>
    </source>
</evidence>
<dbReference type="Gene3D" id="3.40.50.200">
    <property type="entry name" value="Peptidase S8/S53 domain"/>
    <property type="match status" value="3"/>
</dbReference>
<dbReference type="InterPro" id="IPR041469">
    <property type="entry name" value="Subtilisin-like_FN3"/>
</dbReference>
<sequence length="671" mass="73000">MPKAFTSTENWYSSIVESLKPPNITSSNDTNSLPSLIYTYDDALHGFSASLSQEELGILEQTPSFVLAYRDTILKLDTTYTPEFLSLSSSSSILTSAEYGEDVIVGVIDTGIWPESESFRDEGIPRRKPTRWKGKCEGGEDFNSSMCNFKLIGAAYYNKGLEREDPLNFRINKPSARDYDGHGTAVASIIAGNYVKNASYFGYALGTAKAGVDQAIADGVDVISISSSNDEEELTRNAVLEASFSAMEKAGSISRWFAGTLNLGNGMTVVGWTLYPGEASLKNLPLLYDSSSVSKCDKVVSEPLHGIVICQPNRSSLVSTQLSIMALFNVSGAILVADSPEVSETTDFPCPCVVIKAQDQSILIDYVKSTCTPTITMIFKETILGTKPEPVVASYASKGPSPLTPRILKPDIMAPGTSILAAWPSKKPIVQHDVLFSEYIIRFGASYACPHVTGIAVLLKGAHPEWSPAAIKSAIMTTADIVDNSFKPILNSATNFQFASPLAIGSGHISPNRALDPGLVYDVTPQDYINFLCSILTIKETSTITKMENVKCSNPSLDLNYPSFIVIYCDNTTSKVQTFQRTVTNVGSGAMSYKARVETPRGSEVYVLPETLAFQNKRDKQSYKITIKYKGNDKGEVTFGSLVWIAEKGNHKVRSPIVISSTIKYAWNDLC</sequence>